<sequence length="136" mass="15039">MAGCVARKWLGTGEGASATDGDGTHIVRTEQIVVTIFVADRTNRYYKYLVIIVWDGPKRDANPAKHGFDFAELGEEFFLSAQVEIARSDRFKAVGRLNDGTIAVIFATLGTEGISIISMRRASRMERKLIDDENLA</sequence>
<protein>
    <submittedName>
        <fullName evidence="1">BrnT family toxin</fullName>
    </submittedName>
</protein>
<reference evidence="1" key="1">
    <citation type="submission" date="2023-07" db="EMBL/GenBank/DDBJ databases">
        <authorList>
            <person name="Kim M.K."/>
        </authorList>
    </citation>
    <scope>NUCLEOTIDE SEQUENCE</scope>
    <source>
        <strain evidence="1">CA1-15</strain>
    </source>
</reference>
<dbReference type="InterPro" id="IPR038573">
    <property type="entry name" value="BrnT_sf"/>
</dbReference>
<proteinExistence type="predicted"/>
<name>A0ABT9A221_9SPHN</name>
<keyword evidence="2" id="KW-1185">Reference proteome</keyword>
<organism evidence="1 2">
    <name type="scientific">Sphingomonas immobilis</name>
    <dbReference type="NCBI Taxonomy" id="3063997"/>
    <lineage>
        <taxon>Bacteria</taxon>
        <taxon>Pseudomonadati</taxon>
        <taxon>Pseudomonadota</taxon>
        <taxon>Alphaproteobacteria</taxon>
        <taxon>Sphingomonadales</taxon>
        <taxon>Sphingomonadaceae</taxon>
        <taxon>Sphingomonas</taxon>
    </lineage>
</organism>
<comment type="caution">
    <text evidence="1">The sequence shown here is derived from an EMBL/GenBank/DDBJ whole genome shotgun (WGS) entry which is preliminary data.</text>
</comment>
<evidence type="ECO:0000313" key="2">
    <source>
        <dbReference type="Proteomes" id="UP001176468"/>
    </source>
</evidence>
<dbReference type="Gene3D" id="3.10.450.530">
    <property type="entry name" value="Ribonuclease toxin, BrnT, of type II toxin-antitoxin system"/>
    <property type="match status" value="1"/>
</dbReference>
<dbReference type="EMBL" id="JAUQSZ010000010">
    <property type="protein sequence ID" value="MDO7843497.1"/>
    <property type="molecule type" value="Genomic_DNA"/>
</dbReference>
<dbReference type="Proteomes" id="UP001176468">
    <property type="component" value="Unassembled WGS sequence"/>
</dbReference>
<evidence type="ECO:0000313" key="1">
    <source>
        <dbReference type="EMBL" id="MDO7843497.1"/>
    </source>
</evidence>
<gene>
    <name evidence="1" type="ORF">Q5H94_14270</name>
</gene>
<dbReference type="Pfam" id="PF04365">
    <property type="entry name" value="BrnT_toxin"/>
    <property type="match status" value="1"/>
</dbReference>
<accession>A0ABT9A221</accession>
<dbReference type="InterPro" id="IPR007460">
    <property type="entry name" value="BrnT_toxin"/>
</dbReference>